<evidence type="ECO:0000313" key="1">
    <source>
        <dbReference type="EMBL" id="TKY91228.1"/>
    </source>
</evidence>
<gene>
    <name evidence="1" type="ORF">C5S46_06980</name>
</gene>
<organism evidence="1 2">
    <name type="scientific">Candidatus Methanomarinus sp</name>
    <dbReference type="NCBI Taxonomy" id="3386244"/>
    <lineage>
        <taxon>Archaea</taxon>
        <taxon>Methanobacteriati</taxon>
        <taxon>Methanobacteriota</taxon>
        <taxon>Stenosarchaea group</taxon>
        <taxon>Methanomicrobia</taxon>
        <taxon>Methanosarcinales</taxon>
        <taxon>ANME-2 cluster</taxon>
        <taxon>Candidatus Methanocomedenaceae</taxon>
        <taxon>Candidatus Methanomarinus</taxon>
    </lineage>
</organism>
<dbReference type="Proteomes" id="UP000315423">
    <property type="component" value="Unassembled WGS sequence"/>
</dbReference>
<accession>A0AC61S9I6</accession>
<evidence type="ECO:0000313" key="2">
    <source>
        <dbReference type="Proteomes" id="UP000315423"/>
    </source>
</evidence>
<proteinExistence type="predicted"/>
<reference evidence="1" key="1">
    <citation type="submission" date="2018-09" db="EMBL/GenBank/DDBJ databases">
        <title>A genomic encyclopedia of anaerobic methanotrophic archaea.</title>
        <authorList>
            <person name="Skennerton C.T."/>
            <person name="Chadwick G.L."/>
            <person name="Laso-Perez R."/>
            <person name="Leu A.O."/>
            <person name="Speth D.R."/>
            <person name="Yu H."/>
            <person name="Morgan-Lang C."/>
            <person name="Hatzenpichler R."/>
            <person name="Goudeau D."/>
            <person name="Malmstrom R."/>
            <person name="Woyke T."/>
            <person name="Hallam S."/>
            <person name="Tyson G.W."/>
            <person name="Wegener G."/>
            <person name="Boetius A."/>
            <person name="Orphan V.J."/>
        </authorList>
    </citation>
    <scope>NUCLEOTIDE SEQUENCE</scope>
    <source>
        <strain evidence="1">CONS3730D10UFb2</strain>
    </source>
</reference>
<name>A0AC61S9I6_9EURY</name>
<dbReference type="EMBL" id="QYBA01000236">
    <property type="protein sequence ID" value="TKY91228.1"/>
    <property type="molecule type" value="Genomic_DNA"/>
</dbReference>
<sequence length="256" mass="27735">MIPVNAIIKEVIKETPTISTLKFDIKPDAIPGQFVMVWIRGVDEIPMALSHPNGITVQNVGDASETLSNMEPGDSIGLRGPFGNGFELSGQRIMIIAGGVGAAPLLPLAHQLRLKGTKISILLGAKTSNELLFEEQFSRSGEINVATDDGSKGYHGVITGLMDTYDLNSFDMFYVCGPEMMMRVVLDMLHTNSLESISQFSLHRYFKCGIGVCGSCTIDPSGLCVCKDGPVFCGNILLNSELGKYHRDVTGKKIMF</sequence>
<protein>
    <submittedName>
        <fullName evidence="1">Dihydroorotate dehydrogenase electron transfer subunit</fullName>
    </submittedName>
</protein>
<comment type="caution">
    <text evidence="1">The sequence shown here is derived from an EMBL/GenBank/DDBJ whole genome shotgun (WGS) entry which is preliminary data.</text>
</comment>